<dbReference type="OrthoDB" id="4158087at2759"/>
<comment type="caution">
    <text evidence="1">The sequence shown here is derived from an EMBL/GenBank/DDBJ whole genome shotgun (WGS) entry which is preliminary data.</text>
</comment>
<protein>
    <submittedName>
        <fullName evidence="1">Uncharacterized protein</fullName>
    </submittedName>
</protein>
<accession>A0A3D8QIY8</accession>
<reference evidence="1 2" key="1">
    <citation type="journal article" date="2018" name="IMA Fungus">
        <title>IMA Genome-F 9: Draft genome sequence of Annulohypoxylon stygium, Aspergillus mulundensis, Berkeleyomyces basicola (syn. Thielaviopsis basicola), Ceratocystis smalleyi, two Cercospora beticola strains, Coleophoma cylindrospora, Fusarium fracticaudum, Phialophora cf. hyalina, and Morchella septimelata.</title>
        <authorList>
            <person name="Wingfield B.D."/>
            <person name="Bills G.F."/>
            <person name="Dong Y."/>
            <person name="Huang W."/>
            <person name="Nel W.J."/>
            <person name="Swalarsk-Parry B.S."/>
            <person name="Vaghefi N."/>
            <person name="Wilken P.M."/>
            <person name="An Z."/>
            <person name="de Beer Z.W."/>
            <person name="De Vos L."/>
            <person name="Chen L."/>
            <person name="Duong T.A."/>
            <person name="Gao Y."/>
            <person name="Hammerbacher A."/>
            <person name="Kikkert J.R."/>
            <person name="Li Y."/>
            <person name="Li H."/>
            <person name="Li K."/>
            <person name="Li Q."/>
            <person name="Liu X."/>
            <person name="Ma X."/>
            <person name="Naidoo K."/>
            <person name="Pethybridge S.J."/>
            <person name="Sun J."/>
            <person name="Steenkamp E.T."/>
            <person name="van der Nest M.A."/>
            <person name="van Wyk S."/>
            <person name="Wingfield M.J."/>
            <person name="Xiong C."/>
            <person name="Yue Q."/>
            <person name="Zhang X."/>
        </authorList>
    </citation>
    <scope>NUCLEOTIDE SEQUENCE [LARGE SCALE GENOMIC DNA]</scope>
    <source>
        <strain evidence="1 2">BP5796</strain>
    </source>
</reference>
<dbReference type="PANTHER" id="PTHR37540">
    <property type="entry name" value="TRANSCRIPTION FACTOR (ACR-2), PUTATIVE-RELATED-RELATED"/>
    <property type="match status" value="1"/>
</dbReference>
<sequence>MEEGQFLFIEETGTGIQKSSTKTLIKTHVMDRVISNKRSSPMNRTNVRRLGRKEHLFSQRLVNSGHLASLGGLDEMARLAGLPVDLHNADTKLLLHHFLSTRSRTMCTIASETGWLKYALEDDALFNSTIYYWAVLNRAVLPLAFQRPEYSIKLKGLVITKISSRLNAINSHNDGALIAAIACLANLNLKMGKLDEAKVHFQGAMAMIKSRDGVYTLGYGGLIARLLKATDSFHAQLSNTTLSIEENIEPPETAIPAPAILSGWTREDESAQLGVIKILRDIAADLIASPKDTMSLEDQVRVGHRLLVSDREILRYIHENNPSISTIIAIAALSYSHSFLRAMSPYDPVRRAAACRLKTSIIQSYTIQPEIFDRNPRELLWVLIVGVLVSEISTLEYSWFHLCIKKACENDSGRVMQSVQASISLENSALLPSYYWMLSDNWDDWLAISSINTRIL</sequence>
<name>A0A3D8QIY8_9HELO</name>
<organism evidence="1 2">
    <name type="scientific">Coleophoma crateriformis</name>
    <dbReference type="NCBI Taxonomy" id="565419"/>
    <lineage>
        <taxon>Eukaryota</taxon>
        <taxon>Fungi</taxon>
        <taxon>Dikarya</taxon>
        <taxon>Ascomycota</taxon>
        <taxon>Pezizomycotina</taxon>
        <taxon>Leotiomycetes</taxon>
        <taxon>Helotiales</taxon>
        <taxon>Dermateaceae</taxon>
        <taxon>Coleophoma</taxon>
    </lineage>
</organism>
<evidence type="ECO:0000313" key="1">
    <source>
        <dbReference type="EMBL" id="RDW61681.1"/>
    </source>
</evidence>
<dbReference type="EMBL" id="PDLN01000018">
    <property type="protein sequence ID" value="RDW61681.1"/>
    <property type="molecule type" value="Genomic_DNA"/>
</dbReference>
<evidence type="ECO:0000313" key="2">
    <source>
        <dbReference type="Proteomes" id="UP000256328"/>
    </source>
</evidence>
<dbReference type="AlphaFoldDB" id="A0A3D8QIY8"/>
<dbReference type="PANTHER" id="PTHR37540:SF5">
    <property type="entry name" value="TRANSCRIPTION FACTOR DOMAIN-CONTAINING PROTEIN"/>
    <property type="match status" value="1"/>
</dbReference>
<proteinExistence type="predicted"/>
<gene>
    <name evidence="1" type="ORF">BP5796_11573</name>
</gene>
<dbReference type="Proteomes" id="UP000256328">
    <property type="component" value="Unassembled WGS sequence"/>
</dbReference>
<keyword evidence="2" id="KW-1185">Reference proteome</keyword>